<sequence>MQTTTDQNHTEDPSCMNRVAVENGYADCPSRAKAQHSQQRESSAGFHARLPKRYPVYCVSVGSHSDPPGIPSPSLVDSHASAPTAVFCTLFETSQGQIAQRSRHPPLSTRQSIVADPVLDVEGWLRLLTKQRRGIKNLSMYSAELDDNVTRRSMHSNHSGSKLASLEERAGSRPDQALGWLRAGIFPAGPSMDGQEPGSFGGGCHALADLSWAVQIDADTSFMAVTLGQLGDERLAAQRSADKQTQRRESHLWNSKLSVRLMKRTTEGSIDGRLEIRQSNLINEADNEPNIVGFPDSISTLKENGQGDEFNGGLVKNS</sequence>
<dbReference type="Proteomes" id="UP000830671">
    <property type="component" value="Chromosome 3"/>
</dbReference>
<evidence type="ECO:0000313" key="1">
    <source>
        <dbReference type="EMBL" id="UQC81280.1"/>
    </source>
</evidence>
<organism evidence="1 2">
    <name type="scientific">Colletotrichum lupini</name>
    <dbReference type="NCBI Taxonomy" id="145971"/>
    <lineage>
        <taxon>Eukaryota</taxon>
        <taxon>Fungi</taxon>
        <taxon>Dikarya</taxon>
        <taxon>Ascomycota</taxon>
        <taxon>Pezizomycotina</taxon>
        <taxon>Sordariomycetes</taxon>
        <taxon>Hypocreomycetidae</taxon>
        <taxon>Glomerellales</taxon>
        <taxon>Glomerellaceae</taxon>
        <taxon>Colletotrichum</taxon>
        <taxon>Colletotrichum acutatum species complex</taxon>
    </lineage>
</organism>
<proteinExistence type="predicted"/>
<name>A0A9Q8SQM1_9PEZI</name>
<evidence type="ECO:0000313" key="2">
    <source>
        <dbReference type="Proteomes" id="UP000830671"/>
    </source>
</evidence>
<dbReference type="EMBL" id="CP019475">
    <property type="protein sequence ID" value="UQC81280.1"/>
    <property type="molecule type" value="Genomic_DNA"/>
</dbReference>
<reference evidence="1" key="1">
    <citation type="journal article" date="2021" name="Mol. Plant Microbe Interact.">
        <title>Complete Genome Sequence of the Plant-Pathogenic Fungus Colletotrichum lupini.</title>
        <authorList>
            <person name="Baroncelli R."/>
            <person name="Pensec F."/>
            <person name="Da Lio D."/>
            <person name="Boufleur T."/>
            <person name="Vicente I."/>
            <person name="Sarrocco S."/>
            <person name="Picot A."/>
            <person name="Baraldi E."/>
            <person name="Sukno S."/>
            <person name="Thon M."/>
            <person name="Le Floch G."/>
        </authorList>
    </citation>
    <scope>NUCLEOTIDE SEQUENCE</scope>
    <source>
        <strain evidence="1">IMI 504893</strain>
    </source>
</reference>
<dbReference type="AlphaFoldDB" id="A0A9Q8SQM1"/>
<protein>
    <submittedName>
        <fullName evidence="1">Uncharacterized protein</fullName>
    </submittedName>
</protein>
<keyword evidence="2" id="KW-1185">Reference proteome</keyword>
<dbReference type="RefSeq" id="XP_049142906.1">
    <property type="nucleotide sequence ID" value="XM_049285763.1"/>
</dbReference>
<dbReference type="GeneID" id="73340773"/>
<accession>A0A9Q8SQM1</accession>
<dbReference type="KEGG" id="clup:CLUP02_06766"/>
<gene>
    <name evidence="1" type="ORF">CLUP02_06766</name>
</gene>